<comment type="caution">
    <text evidence="1">The sequence shown here is derived from an EMBL/GenBank/DDBJ whole genome shotgun (WGS) entry which is preliminary data.</text>
</comment>
<keyword evidence="2" id="KW-1185">Reference proteome</keyword>
<dbReference type="EMBL" id="BGZK01002260">
    <property type="protein sequence ID" value="GBP92303.1"/>
    <property type="molecule type" value="Genomic_DNA"/>
</dbReference>
<sequence length="296" mass="34409">MEYMDYQDYLEYRDMGVVLNGVLEINENFNVLVEFADPDNPWSIYDDDYSINLATASSYLSTSQLNAEERRIIPEAGWTGKIPCVIHQHVTFLGKTVVKMGLRAPHLEVLASIHRDRLFGLVYPYGNPPERVSNYGVLCEVCLPLKQGQDFRNFDLRVLTCRRFRLTKPIQARSLLEEQKTIRMMNVVVLPDVLVSNPLSGVRFANQDSTRYQHHARRLDAVLTPWPLFVYDMFNSERLERAVRAQFKTKHNMPDDLVSLSFYAASYLLCTHQDRLDAFMMDNVLQRLHMVVQRLK</sequence>
<organism evidence="1 2">
    <name type="scientific">Eumeta variegata</name>
    <name type="common">Bagworm moth</name>
    <name type="synonym">Eumeta japonica</name>
    <dbReference type="NCBI Taxonomy" id="151549"/>
    <lineage>
        <taxon>Eukaryota</taxon>
        <taxon>Metazoa</taxon>
        <taxon>Ecdysozoa</taxon>
        <taxon>Arthropoda</taxon>
        <taxon>Hexapoda</taxon>
        <taxon>Insecta</taxon>
        <taxon>Pterygota</taxon>
        <taxon>Neoptera</taxon>
        <taxon>Endopterygota</taxon>
        <taxon>Lepidoptera</taxon>
        <taxon>Glossata</taxon>
        <taxon>Ditrysia</taxon>
        <taxon>Tineoidea</taxon>
        <taxon>Psychidae</taxon>
        <taxon>Oiketicinae</taxon>
        <taxon>Eumeta</taxon>
    </lineage>
</organism>
<evidence type="ECO:0000313" key="1">
    <source>
        <dbReference type="EMBL" id="GBP92303.1"/>
    </source>
</evidence>
<dbReference type="AlphaFoldDB" id="A0A4C1ZZJ0"/>
<dbReference type="STRING" id="151549.A0A4C1ZZJ0"/>
<name>A0A4C1ZZJ0_EUMVA</name>
<gene>
    <name evidence="1" type="ORF">EVAR_4713_1</name>
</gene>
<dbReference type="OrthoDB" id="267517at2759"/>
<reference evidence="1 2" key="1">
    <citation type="journal article" date="2019" name="Commun. Biol.">
        <title>The bagworm genome reveals a unique fibroin gene that provides high tensile strength.</title>
        <authorList>
            <person name="Kono N."/>
            <person name="Nakamura H."/>
            <person name="Ohtoshi R."/>
            <person name="Tomita M."/>
            <person name="Numata K."/>
            <person name="Arakawa K."/>
        </authorList>
    </citation>
    <scope>NUCLEOTIDE SEQUENCE [LARGE SCALE GENOMIC DNA]</scope>
</reference>
<dbReference type="Proteomes" id="UP000299102">
    <property type="component" value="Unassembled WGS sequence"/>
</dbReference>
<dbReference type="Gene3D" id="1.20.58.1480">
    <property type="match status" value="1"/>
</dbReference>
<accession>A0A4C1ZZJ0</accession>
<protein>
    <submittedName>
        <fullName evidence="1">Protein cereblon homolog</fullName>
    </submittedName>
</protein>
<evidence type="ECO:0000313" key="2">
    <source>
        <dbReference type="Proteomes" id="UP000299102"/>
    </source>
</evidence>
<proteinExistence type="predicted"/>